<organism evidence="5 6">
    <name type="scientific">Hypsibius exemplaris</name>
    <name type="common">Freshwater tardigrade</name>
    <dbReference type="NCBI Taxonomy" id="2072580"/>
    <lineage>
        <taxon>Eukaryota</taxon>
        <taxon>Metazoa</taxon>
        <taxon>Ecdysozoa</taxon>
        <taxon>Tardigrada</taxon>
        <taxon>Eutardigrada</taxon>
        <taxon>Parachela</taxon>
        <taxon>Hypsibioidea</taxon>
        <taxon>Hypsibiidae</taxon>
        <taxon>Hypsibius</taxon>
    </lineage>
</organism>
<proteinExistence type="predicted"/>
<evidence type="ECO:0000313" key="6">
    <source>
        <dbReference type="Proteomes" id="UP000192578"/>
    </source>
</evidence>
<dbReference type="SUPFAM" id="SSF52540">
    <property type="entry name" value="P-loop containing nucleoside triphosphate hydrolases"/>
    <property type="match status" value="2"/>
</dbReference>
<dbReference type="OrthoDB" id="522106at2759"/>
<feature type="region of interest" description="Disordered" evidence="4">
    <location>
        <begin position="385"/>
        <end position="412"/>
    </location>
</feature>
<evidence type="ECO:0000256" key="4">
    <source>
        <dbReference type="SAM" id="MobiDB-lite"/>
    </source>
</evidence>
<evidence type="ECO:0000256" key="1">
    <source>
        <dbReference type="ARBA" id="ARBA00022679"/>
    </source>
</evidence>
<dbReference type="InterPro" id="IPR000850">
    <property type="entry name" value="Adenylat/UMP-CMP_kin"/>
</dbReference>
<reference evidence="6" key="1">
    <citation type="submission" date="2017-01" db="EMBL/GenBank/DDBJ databases">
        <title>Comparative genomics of anhydrobiosis in the tardigrade Hypsibius dujardini.</title>
        <authorList>
            <person name="Yoshida Y."/>
            <person name="Koutsovoulos G."/>
            <person name="Laetsch D."/>
            <person name="Stevens L."/>
            <person name="Kumar S."/>
            <person name="Horikawa D."/>
            <person name="Ishino K."/>
            <person name="Komine S."/>
            <person name="Tomita M."/>
            <person name="Blaxter M."/>
            <person name="Arakawa K."/>
        </authorList>
    </citation>
    <scope>NUCLEOTIDE SEQUENCE [LARGE SCALE GENOMIC DNA]</scope>
    <source>
        <strain evidence="6">Z151</strain>
    </source>
</reference>
<dbReference type="Pfam" id="PF00406">
    <property type="entry name" value="ADK"/>
    <property type="match status" value="1"/>
</dbReference>
<evidence type="ECO:0000256" key="3">
    <source>
        <dbReference type="ARBA" id="ARBA00022777"/>
    </source>
</evidence>
<dbReference type="Gene3D" id="3.40.50.300">
    <property type="entry name" value="P-loop containing nucleotide triphosphate hydrolases"/>
    <property type="match status" value="2"/>
</dbReference>
<dbReference type="PANTHER" id="PTHR23359">
    <property type="entry name" value="NUCLEOTIDE KINASE"/>
    <property type="match status" value="1"/>
</dbReference>
<feature type="compositionally biased region" description="Low complexity" evidence="4">
    <location>
        <begin position="402"/>
        <end position="412"/>
    </location>
</feature>
<dbReference type="AlphaFoldDB" id="A0A1W0WQX1"/>
<accession>A0A1W0WQX1</accession>
<dbReference type="EMBL" id="MTYJ01000058">
    <property type="protein sequence ID" value="OQV17608.1"/>
    <property type="molecule type" value="Genomic_DNA"/>
</dbReference>
<gene>
    <name evidence="5" type="ORF">BV898_08234</name>
</gene>
<dbReference type="GO" id="GO:0005524">
    <property type="term" value="F:ATP binding"/>
    <property type="evidence" value="ECO:0007669"/>
    <property type="project" value="InterPro"/>
</dbReference>
<name>A0A1W0WQX1_HYPEX</name>
<keyword evidence="3 5" id="KW-0418">Kinase</keyword>
<protein>
    <submittedName>
        <fullName evidence="5">Adenylate kinase 8</fullName>
    </submittedName>
</protein>
<dbReference type="GO" id="GO:0006139">
    <property type="term" value="P:nucleobase-containing compound metabolic process"/>
    <property type="evidence" value="ECO:0007669"/>
    <property type="project" value="InterPro"/>
</dbReference>
<keyword evidence="2" id="KW-0547">Nucleotide-binding</keyword>
<dbReference type="Proteomes" id="UP000192578">
    <property type="component" value="Unassembled WGS sequence"/>
</dbReference>
<keyword evidence="6" id="KW-1185">Reference proteome</keyword>
<evidence type="ECO:0000256" key="2">
    <source>
        <dbReference type="ARBA" id="ARBA00022741"/>
    </source>
</evidence>
<sequence length="412" mass="46109">MQELVATRPIDPIPALVRYFLRQSPSIVRVTVTGPPFSGRHVLARKIADTYDLPFIEPDALMASSEPQIRALVKQYRKKRRALPPGLAFTLLRQKIFSDECVEKGWVLCGFPETRAQDDLLRRRLICAQKTIILNVSPDTAAKRCGDSRVDPRTKLVYNVNENLPTDSEILARLIAPPCEASEGAAEVARNFAYESMVLQKSLENLSCEDPCCIALDGDRPFASILSEVPDDMVASMVLDQLKGSELQGYILRGFPRSRVQAHLLAQFGLQPSKVFFFNLAEDAATARLISRGKELHQKAQTLEDLYVPHERPDGTRFFKGIVPGFCDEDIQRAVIQDQNLLFSHNEPQLRDLYKHELYDIDASLPEADVFGQIKYHLLHPRPIKPVDKPGPANDKAFDSLASETSAETSSA</sequence>
<keyword evidence="1" id="KW-0808">Transferase</keyword>
<comment type="caution">
    <text evidence="5">The sequence shown here is derived from an EMBL/GenBank/DDBJ whole genome shotgun (WGS) entry which is preliminary data.</text>
</comment>
<evidence type="ECO:0000313" key="5">
    <source>
        <dbReference type="EMBL" id="OQV17608.1"/>
    </source>
</evidence>
<dbReference type="InterPro" id="IPR027417">
    <property type="entry name" value="P-loop_NTPase"/>
</dbReference>
<dbReference type="GO" id="GO:0019205">
    <property type="term" value="F:nucleobase-containing compound kinase activity"/>
    <property type="evidence" value="ECO:0007669"/>
    <property type="project" value="InterPro"/>
</dbReference>